<evidence type="ECO:0000256" key="6">
    <source>
        <dbReference type="ARBA" id="ARBA00023316"/>
    </source>
</evidence>
<dbReference type="SUPFAM" id="SSF56601">
    <property type="entry name" value="beta-lactamase/transpeptidase-like"/>
    <property type="match status" value="1"/>
</dbReference>
<keyword evidence="4" id="KW-0133">Cell shape</keyword>
<evidence type="ECO:0000256" key="1">
    <source>
        <dbReference type="ARBA" id="ARBA00007164"/>
    </source>
</evidence>
<dbReference type="InterPro" id="IPR001967">
    <property type="entry name" value="Peptidase_S11_N"/>
</dbReference>
<dbReference type="InterPro" id="IPR012338">
    <property type="entry name" value="Beta-lactam/transpept-like"/>
</dbReference>
<keyword evidence="3" id="KW-0378">Hydrolase</keyword>
<evidence type="ECO:0000256" key="2">
    <source>
        <dbReference type="ARBA" id="ARBA00022729"/>
    </source>
</evidence>
<evidence type="ECO:0000259" key="10">
    <source>
        <dbReference type="Pfam" id="PF00768"/>
    </source>
</evidence>
<evidence type="ECO:0000256" key="7">
    <source>
        <dbReference type="PIRSR" id="PIRSR618044-1"/>
    </source>
</evidence>
<evidence type="ECO:0000256" key="9">
    <source>
        <dbReference type="RuleBase" id="RU004016"/>
    </source>
</evidence>
<dbReference type="PANTHER" id="PTHR21581:SF26">
    <property type="entry name" value="D-ALANYL-D-ALANINE ENDOPEPTIDASE"/>
    <property type="match status" value="1"/>
</dbReference>
<gene>
    <name evidence="11" type="ORF">A2934_01210</name>
</gene>
<evidence type="ECO:0000256" key="8">
    <source>
        <dbReference type="PIRSR" id="PIRSR618044-2"/>
    </source>
</evidence>
<organism evidence="11 12">
    <name type="scientific">Candidatus Sungbacteria bacterium RIFCSPLOWO2_01_FULL_47_10</name>
    <dbReference type="NCBI Taxonomy" id="1802276"/>
    <lineage>
        <taxon>Bacteria</taxon>
        <taxon>Candidatus Sungiibacteriota</taxon>
    </lineage>
</organism>
<proteinExistence type="inferred from homology"/>
<reference evidence="11 12" key="1">
    <citation type="journal article" date="2016" name="Nat. Commun.">
        <title>Thousands of microbial genomes shed light on interconnected biogeochemical processes in an aquifer system.</title>
        <authorList>
            <person name="Anantharaman K."/>
            <person name="Brown C.T."/>
            <person name="Hug L.A."/>
            <person name="Sharon I."/>
            <person name="Castelle C.J."/>
            <person name="Probst A.J."/>
            <person name="Thomas B.C."/>
            <person name="Singh A."/>
            <person name="Wilkins M.J."/>
            <person name="Karaoz U."/>
            <person name="Brodie E.L."/>
            <person name="Williams K.H."/>
            <person name="Hubbard S.S."/>
            <person name="Banfield J.F."/>
        </authorList>
    </citation>
    <scope>NUCLEOTIDE SEQUENCE [LARGE SCALE GENOMIC DNA]</scope>
</reference>
<dbReference type="GO" id="GO:0071555">
    <property type="term" value="P:cell wall organization"/>
    <property type="evidence" value="ECO:0007669"/>
    <property type="project" value="UniProtKB-KW"/>
</dbReference>
<dbReference type="GO" id="GO:0009252">
    <property type="term" value="P:peptidoglycan biosynthetic process"/>
    <property type="evidence" value="ECO:0007669"/>
    <property type="project" value="UniProtKB-KW"/>
</dbReference>
<feature type="active site" description="Acyl-ester intermediate" evidence="7">
    <location>
        <position position="86"/>
    </location>
</feature>
<feature type="active site" evidence="7">
    <location>
        <position position="144"/>
    </location>
</feature>
<dbReference type="Pfam" id="PF00768">
    <property type="entry name" value="Peptidase_S11"/>
    <property type="match status" value="1"/>
</dbReference>
<sequence length="316" mass="34913">MKDDSTKFLFTLLFLAAVFFIASFAAVNEAKEVQPDDSAVPAIEPYRAVFFDIAPEISASSVVISRLKTGQELFAKNLDALMPVASITKLLTAVIFLEYADLFDLVTITHDAKNPQDTGEKMSALSAGERAKGEDVLKMMMIGSYNDSARSAAEFVSKKTNPLHDSSTFPDRMKFFSDLMNEKAAEIGMASSHFDNPAGLDSIDNYSTARDLLSLVSYITEHQPRIWDVSRIYETDIFSFSGAKLHLVNTNPLLRGIFNILGTKTGSTDLAKESLVLVVNIKANDPIAFVVLRSDDRWKDAQTLIEWVKLVYNLSG</sequence>
<keyword evidence="2" id="KW-0732">Signal</keyword>
<feature type="domain" description="Peptidase S11 D-alanyl-D-alanine carboxypeptidase A N-terminal" evidence="10">
    <location>
        <begin position="54"/>
        <end position="293"/>
    </location>
</feature>
<keyword evidence="6" id="KW-0961">Cell wall biogenesis/degradation</keyword>
<evidence type="ECO:0000313" key="12">
    <source>
        <dbReference type="Proteomes" id="UP000177982"/>
    </source>
</evidence>
<feature type="active site" description="Proton acceptor" evidence="7">
    <location>
        <position position="89"/>
    </location>
</feature>
<evidence type="ECO:0000256" key="5">
    <source>
        <dbReference type="ARBA" id="ARBA00022984"/>
    </source>
</evidence>
<dbReference type="GO" id="GO:0006508">
    <property type="term" value="P:proteolysis"/>
    <property type="evidence" value="ECO:0007669"/>
    <property type="project" value="InterPro"/>
</dbReference>
<evidence type="ECO:0000256" key="4">
    <source>
        <dbReference type="ARBA" id="ARBA00022960"/>
    </source>
</evidence>
<comment type="similarity">
    <text evidence="1 9">Belongs to the peptidase S11 family.</text>
</comment>
<dbReference type="GO" id="GO:0009002">
    <property type="term" value="F:serine-type D-Ala-D-Ala carboxypeptidase activity"/>
    <property type="evidence" value="ECO:0007669"/>
    <property type="project" value="InterPro"/>
</dbReference>
<dbReference type="GO" id="GO:0008360">
    <property type="term" value="P:regulation of cell shape"/>
    <property type="evidence" value="ECO:0007669"/>
    <property type="project" value="UniProtKB-KW"/>
</dbReference>
<accession>A0A1G2L124</accession>
<dbReference type="Proteomes" id="UP000177982">
    <property type="component" value="Unassembled WGS sequence"/>
</dbReference>
<evidence type="ECO:0000313" key="11">
    <source>
        <dbReference type="EMBL" id="OHA05373.1"/>
    </source>
</evidence>
<dbReference type="InterPro" id="IPR018044">
    <property type="entry name" value="Peptidase_S11"/>
</dbReference>
<dbReference type="PANTHER" id="PTHR21581">
    <property type="entry name" value="D-ALANYL-D-ALANINE CARBOXYPEPTIDASE"/>
    <property type="match status" value="1"/>
</dbReference>
<dbReference type="Gene3D" id="3.40.710.10">
    <property type="entry name" value="DD-peptidase/beta-lactamase superfamily"/>
    <property type="match status" value="1"/>
</dbReference>
<dbReference type="PRINTS" id="PR00725">
    <property type="entry name" value="DADACBPTASE1"/>
</dbReference>
<evidence type="ECO:0000256" key="3">
    <source>
        <dbReference type="ARBA" id="ARBA00022801"/>
    </source>
</evidence>
<comment type="caution">
    <text evidence="11">The sequence shown here is derived from an EMBL/GenBank/DDBJ whole genome shotgun (WGS) entry which is preliminary data.</text>
</comment>
<dbReference type="AlphaFoldDB" id="A0A1G2L124"/>
<name>A0A1G2L124_9BACT</name>
<keyword evidence="5" id="KW-0573">Peptidoglycan synthesis</keyword>
<protein>
    <recommendedName>
        <fullName evidence="10">Peptidase S11 D-alanyl-D-alanine carboxypeptidase A N-terminal domain-containing protein</fullName>
    </recommendedName>
</protein>
<feature type="binding site" evidence="8">
    <location>
        <position position="264"/>
    </location>
    <ligand>
        <name>substrate</name>
    </ligand>
</feature>
<dbReference type="EMBL" id="MHQO01000053">
    <property type="protein sequence ID" value="OHA05373.1"/>
    <property type="molecule type" value="Genomic_DNA"/>
</dbReference>